<organism evidence="1 2">
    <name type="scientific">Aspergillus rambellii</name>
    <dbReference type="NCBI Taxonomy" id="308745"/>
    <lineage>
        <taxon>Eukaryota</taxon>
        <taxon>Fungi</taxon>
        <taxon>Dikarya</taxon>
        <taxon>Ascomycota</taxon>
        <taxon>Pezizomycotina</taxon>
        <taxon>Eurotiomycetes</taxon>
        <taxon>Eurotiomycetidae</taxon>
        <taxon>Eurotiales</taxon>
        <taxon>Aspergillaceae</taxon>
        <taxon>Aspergillus</taxon>
        <taxon>Aspergillus subgen. Nidulantes</taxon>
    </lineage>
</organism>
<accession>A0A0F8UPH9</accession>
<gene>
    <name evidence="1" type="ORF">ARAM_005040</name>
</gene>
<dbReference type="AlphaFoldDB" id="A0A0F8UPH9"/>
<evidence type="ECO:0000313" key="1">
    <source>
        <dbReference type="EMBL" id="KKK21524.1"/>
    </source>
</evidence>
<protein>
    <submittedName>
        <fullName evidence="1">Uncharacterized protein</fullName>
    </submittedName>
</protein>
<dbReference type="EMBL" id="JZBS01001754">
    <property type="protein sequence ID" value="KKK21524.1"/>
    <property type="molecule type" value="Genomic_DNA"/>
</dbReference>
<sequence>MASASITRDIEPLRSTLQDQIEELSSAPLDHTIHSLAVLLPQLVTSISATGDRVITHPEYEGTGNLDDLGRIYLKAADRCTTEHASFSIRLLHVTLDSMMEGLYVSSQTQLRNGLKDGTVNMAPSEAEECACCMGEPFAVILAGFHEKEALLFWEDEYRAIWGDEETQGGRYGAGKRWLRASMEQVERAMARETPLNGKL</sequence>
<proteinExistence type="predicted"/>
<name>A0A0F8UPH9_9EURO</name>
<comment type="caution">
    <text evidence="1">The sequence shown here is derived from an EMBL/GenBank/DDBJ whole genome shotgun (WGS) entry which is preliminary data.</text>
</comment>
<dbReference type="OrthoDB" id="4475425at2759"/>
<keyword evidence="2" id="KW-1185">Reference proteome</keyword>
<reference evidence="1 2" key="1">
    <citation type="submission" date="2015-02" db="EMBL/GenBank/DDBJ databases">
        <title>Draft Genome Sequences of Two Closely-Related Aflatoxigenic Aspergillus Species Obtained from the Cote d'Ivoire.</title>
        <authorList>
            <person name="Moore G.G."/>
            <person name="Beltz S.B."/>
            <person name="Mack B.M."/>
        </authorList>
    </citation>
    <scope>NUCLEOTIDE SEQUENCE [LARGE SCALE GENOMIC DNA]</scope>
    <source>
        <strain evidence="1 2">SRRC1468</strain>
    </source>
</reference>
<dbReference type="Proteomes" id="UP000034291">
    <property type="component" value="Unassembled WGS sequence"/>
</dbReference>
<evidence type="ECO:0000313" key="2">
    <source>
        <dbReference type="Proteomes" id="UP000034291"/>
    </source>
</evidence>